<gene>
    <name evidence="1" type="ORF">B0A48_05920</name>
</gene>
<protein>
    <submittedName>
        <fullName evidence="1">Uncharacterized protein</fullName>
    </submittedName>
</protein>
<dbReference type="OrthoDB" id="3643184at2759"/>
<evidence type="ECO:0000313" key="1">
    <source>
        <dbReference type="EMBL" id="OQO09029.1"/>
    </source>
</evidence>
<dbReference type="Proteomes" id="UP000192596">
    <property type="component" value="Unassembled WGS sequence"/>
</dbReference>
<name>A0A1V8TCA7_9PEZI</name>
<reference evidence="2" key="1">
    <citation type="submission" date="2017-03" db="EMBL/GenBank/DDBJ databases">
        <title>Genomes of endolithic fungi from Antarctica.</title>
        <authorList>
            <person name="Coleine C."/>
            <person name="Masonjones S."/>
            <person name="Stajich J.E."/>
        </authorList>
    </citation>
    <scope>NUCLEOTIDE SEQUENCE [LARGE SCALE GENOMIC DNA]</scope>
    <source>
        <strain evidence="2">CCFEE 5527</strain>
    </source>
</reference>
<accession>A0A1V8TCA7</accession>
<evidence type="ECO:0000313" key="2">
    <source>
        <dbReference type="Proteomes" id="UP000192596"/>
    </source>
</evidence>
<dbReference type="AlphaFoldDB" id="A0A1V8TCA7"/>
<comment type="caution">
    <text evidence="1">The sequence shown here is derived from an EMBL/GenBank/DDBJ whole genome shotgun (WGS) entry which is preliminary data.</text>
</comment>
<dbReference type="EMBL" id="NAJO01000011">
    <property type="protein sequence ID" value="OQO09029.1"/>
    <property type="molecule type" value="Genomic_DNA"/>
</dbReference>
<sequence>MPFQLYGMPVEIYDGFMEYPFAVPTEKIAFASDWNYLDAIDRKKHDSTTHVATPPRIRTAFKVNEWPVSKRFFSDAARIWFAAQHFDHRTMCSANLESPLPPWGKTAQHTEHQKFSLTPATRMLAAELGLILTYATRVDVHWAMIPLLLQYQALETVRIELQPNDFDLDPRCGWKDLLCHPLRDVSNGYRPAAASDSESRYGWKDILTGLNCRAFVGVRN</sequence>
<organism evidence="1 2">
    <name type="scientific">Cryoendolithus antarcticus</name>
    <dbReference type="NCBI Taxonomy" id="1507870"/>
    <lineage>
        <taxon>Eukaryota</taxon>
        <taxon>Fungi</taxon>
        <taxon>Dikarya</taxon>
        <taxon>Ascomycota</taxon>
        <taxon>Pezizomycotina</taxon>
        <taxon>Dothideomycetes</taxon>
        <taxon>Dothideomycetidae</taxon>
        <taxon>Cladosporiales</taxon>
        <taxon>Cladosporiaceae</taxon>
        <taxon>Cryoendolithus</taxon>
    </lineage>
</organism>
<dbReference type="InParanoid" id="A0A1V8TCA7"/>
<proteinExistence type="predicted"/>
<keyword evidence="2" id="KW-1185">Reference proteome</keyword>